<evidence type="ECO:0000313" key="3">
    <source>
        <dbReference type="Proteomes" id="UP001164743"/>
    </source>
</evidence>
<evidence type="ECO:0000256" key="1">
    <source>
        <dbReference type="SAM" id="MobiDB-lite"/>
    </source>
</evidence>
<protein>
    <submittedName>
        <fullName evidence="2">Uncharacterized protein</fullName>
    </submittedName>
</protein>
<organism evidence="2 3">
    <name type="scientific">Puccinia triticina</name>
    <dbReference type="NCBI Taxonomy" id="208348"/>
    <lineage>
        <taxon>Eukaryota</taxon>
        <taxon>Fungi</taxon>
        <taxon>Dikarya</taxon>
        <taxon>Basidiomycota</taxon>
        <taxon>Pucciniomycotina</taxon>
        <taxon>Pucciniomycetes</taxon>
        <taxon>Pucciniales</taxon>
        <taxon>Pucciniaceae</taxon>
        <taxon>Puccinia</taxon>
    </lineage>
</organism>
<dbReference type="GeneID" id="77803992"/>
<feature type="region of interest" description="Disordered" evidence="1">
    <location>
        <begin position="44"/>
        <end position="226"/>
    </location>
</feature>
<accession>A0ABY7D308</accession>
<dbReference type="RefSeq" id="XP_053027058.1">
    <property type="nucleotide sequence ID" value="XM_053163097.1"/>
</dbReference>
<feature type="compositionally biased region" description="Acidic residues" evidence="1">
    <location>
        <begin position="1"/>
        <end position="18"/>
    </location>
</feature>
<reference evidence="2" key="1">
    <citation type="submission" date="2022-10" db="EMBL/GenBank/DDBJ databases">
        <title>Puccinia triticina Genome sequencing and assembly.</title>
        <authorList>
            <person name="Li C."/>
        </authorList>
    </citation>
    <scope>NUCLEOTIDE SEQUENCE</scope>
    <source>
        <strain evidence="2">Pt15</strain>
    </source>
</reference>
<dbReference type="Proteomes" id="UP001164743">
    <property type="component" value="Chromosome 14A"/>
</dbReference>
<name>A0ABY7D308_9BASI</name>
<feature type="compositionally biased region" description="Polar residues" evidence="1">
    <location>
        <begin position="191"/>
        <end position="200"/>
    </location>
</feature>
<evidence type="ECO:0000313" key="2">
    <source>
        <dbReference type="EMBL" id="WAQ91503.1"/>
    </source>
</evidence>
<sequence>MPPDDPGDAPERQDDEQSAEGGSSGGVDEEWIRKLVDGVVAKIPSAGGTSAMETDVTEDGSGQPPNANSGPAESGGSTLSSHQQNGPEGAPSSHQSGEAHKISKTPPPQDPQRDTWGSSPHNHDSPAGNKMAIDKTTPPCPRTTPDPLVPETNGLLARPNNDKEEIVPPAATHSAAHALEPQPANPADQDAQPSTVSNNAGHAPPAPTSATQGTAPADSMEKGQDDTSTLLNSIAYWATALWQK</sequence>
<keyword evidence="3" id="KW-1185">Reference proteome</keyword>
<feature type="compositionally biased region" description="Polar residues" evidence="1">
    <location>
        <begin position="63"/>
        <end position="96"/>
    </location>
</feature>
<feature type="region of interest" description="Disordered" evidence="1">
    <location>
        <begin position="1"/>
        <end position="32"/>
    </location>
</feature>
<proteinExistence type="predicted"/>
<feature type="compositionally biased region" description="Pro residues" evidence="1">
    <location>
        <begin position="138"/>
        <end position="148"/>
    </location>
</feature>
<dbReference type="EMBL" id="CP110434">
    <property type="protein sequence ID" value="WAQ91503.1"/>
    <property type="molecule type" value="Genomic_DNA"/>
</dbReference>
<gene>
    <name evidence="2" type="ORF">PtA15_14A387</name>
</gene>